<dbReference type="InterPro" id="IPR009045">
    <property type="entry name" value="Zn_M74/Hedgehog-like"/>
</dbReference>
<name>A0A1T2X660_9BACL</name>
<dbReference type="InterPro" id="IPR003709">
    <property type="entry name" value="VanY-like_core_dom"/>
</dbReference>
<dbReference type="SUPFAM" id="SSF55166">
    <property type="entry name" value="Hedgehog/DD-peptidase"/>
    <property type="match status" value="1"/>
</dbReference>
<dbReference type="GO" id="GO:0006508">
    <property type="term" value="P:proteolysis"/>
    <property type="evidence" value="ECO:0007669"/>
    <property type="project" value="InterPro"/>
</dbReference>
<sequence>MKKWGFLFVTLVLLGYIIFQQVGKIADASPIRISPSMSFQEKYISMQISQDQIYQGDLLLVNSKYPVQPEGVQSDVIRLTQDSKWVTGYNLLETDISLSEHVAQSFAKMVKDANQDQVNHFSMNSGYRNFDKQSQLYEEKGSDYALPAGFSEHNMGLSLDIGSTQMEMNQAPEGKWLMDHAWKYGFVLRYPKDKTAITGIQYEPWHYRYVGLPHSAIMNKRDMVLEEYLEYVKKEKSFTYKVDGETYEVTYYPVTGNTDIQVPVDRSYAISGNNIDGVIVTVYPK</sequence>
<dbReference type="CDD" id="cd14852">
    <property type="entry name" value="LD-carboxypeptidase"/>
    <property type="match status" value="1"/>
</dbReference>
<dbReference type="InterPro" id="IPR052179">
    <property type="entry name" value="DD-CPase-like"/>
</dbReference>
<dbReference type="OrthoDB" id="9792074at2"/>
<dbReference type="InterPro" id="IPR058193">
    <property type="entry name" value="VanY/YodJ_core_dom"/>
</dbReference>
<evidence type="ECO:0000313" key="2">
    <source>
        <dbReference type="EMBL" id="OPA75176.1"/>
    </source>
</evidence>
<dbReference type="PANTHER" id="PTHR34385:SF1">
    <property type="entry name" value="PEPTIDOGLYCAN L-ALANYL-D-GLUTAMATE ENDOPEPTIDASE CWLK"/>
    <property type="match status" value="1"/>
</dbReference>
<keyword evidence="3" id="KW-1185">Reference proteome</keyword>
<accession>A0A1T2X660</accession>
<dbReference type="Proteomes" id="UP000190188">
    <property type="component" value="Unassembled WGS sequence"/>
</dbReference>
<evidence type="ECO:0000313" key="3">
    <source>
        <dbReference type="Proteomes" id="UP000190188"/>
    </source>
</evidence>
<dbReference type="PANTHER" id="PTHR34385">
    <property type="entry name" value="D-ALANYL-D-ALANINE CARBOXYPEPTIDASE"/>
    <property type="match status" value="1"/>
</dbReference>
<gene>
    <name evidence="2" type="ORF">BVG16_21465</name>
</gene>
<evidence type="ECO:0000259" key="1">
    <source>
        <dbReference type="Pfam" id="PF02557"/>
    </source>
</evidence>
<protein>
    <recommendedName>
        <fullName evidence="1">D-alanyl-D-alanine carboxypeptidase-like core domain-containing protein</fullName>
    </recommendedName>
</protein>
<dbReference type="EMBL" id="MSZX01000009">
    <property type="protein sequence ID" value="OPA75176.1"/>
    <property type="molecule type" value="Genomic_DNA"/>
</dbReference>
<dbReference type="Gene3D" id="3.30.1380.10">
    <property type="match status" value="1"/>
</dbReference>
<reference evidence="2 3" key="1">
    <citation type="submission" date="2017-01" db="EMBL/GenBank/DDBJ databases">
        <title>Genome analysis of Paenibacillus selenitrireducens ES3-24.</title>
        <authorList>
            <person name="Xu D."/>
            <person name="Yao R."/>
            <person name="Zheng S."/>
        </authorList>
    </citation>
    <scope>NUCLEOTIDE SEQUENCE [LARGE SCALE GENOMIC DNA]</scope>
    <source>
        <strain evidence="2 3">ES3-24</strain>
    </source>
</reference>
<dbReference type="GO" id="GO:0008233">
    <property type="term" value="F:peptidase activity"/>
    <property type="evidence" value="ECO:0007669"/>
    <property type="project" value="InterPro"/>
</dbReference>
<organism evidence="2 3">
    <name type="scientific">Paenibacillus selenitireducens</name>
    <dbReference type="NCBI Taxonomy" id="1324314"/>
    <lineage>
        <taxon>Bacteria</taxon>
        <taxon>Bacillati</taxon>
        <taxon>Bacillota</taxon>
        <taxon>Bacilli</taxon>
        <taxon>Bacillales</taxon>
        <taxon>Paenibacillaceae</taxon>
        <taxon>Paenibacillus</taxon>
    </lineage>
</organism>
<dbReference type="Pfam" id="PF02557">
    <property type="entry name" value="VanY"/>
    <property type="match status" value="1"/>
</dbReference>
<dbReference type="RefSeq" id="WP_078501249.1">
    <property type="nucleotide sequence ID" value="NZ_MSZX01000009.1"/>
</dbReference>
<dbReference type="Gene3D" id="3.30.200.180">
    <property type="match status" value="1"/>
</dbReference>
<comment type="caution">
    <text evidence="2">The sequence shown here is derived from an EMBL/GenBank/DDBJ whole genome shotgun (WGS) entry which is preliminary data.</text>
</comment>
<feature type="domain" description="D-alanyl-D-alanine carboxypeptidase-like core" evidence="1">
    <location>
        <begin position="96"/>
        <end position="211"/>
    </location>
</feature>
<dbReference type="AlphaFoldDB" id="A0A1T2X660"/>
<dbReference type="STRING" id="1324314.BVG16_21465"/>
<proteinExistence type="predicted"/>